<reference evidence="2 3" key="1">
    <citation type="submission" date="2015-12" db="EMBL/GenBank/DDBJ databases">
        <title>Dictyostelia acquired genes for synthesis and detection of signals that induce cell-type specialization by lateral gene transfer from prokaryotes.</title>
        <authorList>
            <person name="Gloeckner G."/>
            <person name="Schaap P."/>
        </authorList>
    </citation>
    <scope>NUCLEOTIDE SEQUENCE [LARGE SCALE GENOMIC DNA]</scope>
    <source>
        <strain evidence="2 3">TK</strain>
    </source>
</reference>
<dbReference type="Proteomes" id="UP000076078">
    <property type="component" value="Unassembled WGS sequence"/>
</dbReference>
<sequence>MTYLSTNPIDSVLESPNTEPLKLFKNLYFAFDKSILGNVSAQLRKTIKNHGGDLKYNIEHEHANYLIANPKRYSSQSKQSIQCKFVGKPIISLDFIRDCVDRGILLDYKEYLISDIMPDVVVQFSNGDSDVNNEVKKNIDNAFKIVKSDVLPYKSKLSDILILLNNYTDLKVKGSKAFDNDTKTNVDEIKLNTHSCNSYTYQIYPISNVPSDYDLSLVYTEYEDDKYYHICELNRTIKRKYSSFVNWVV</sequence>
<dbReference type="Pfam" id="PF16589">
    <property type="entry name" value="BRCT_2"/>
    <property type="match status" value="1"/>
</dbReference>
<dbReference type="OrthoDB" id="251770at2759"/>
<dbReference type="InterPro" id="IPR001357">
    <property type="entry name" value="BRCT_dom"/>
</dbReference>
<dbReference type="Gene3D" id="3.40.50.10190">
    <property type="entry name" value="BRCT domain"/>
    <property type="match status" value="1"/>
</dbReference>
<dbReference type="SUPFAM" id="SSF52113">
    <property type="entry name" value="BRCT domain"/>
    <property type="match status" value="1"/>
</dbReference>
<dbReference type="PROSITE" id="PS50172">
    <property type="entry name" value="BRCT"/>
    <property type="match status" value="1"/>
</dbReference>
<protein>
    <recommendedName>
        <fullName evidence="1">BRCT domain-containing protein</fullName>
    </recommendedName>
</protein>
<proteinExistence type="predicted"/>
<accession>A0A151ZFH5</accession>
<comment type="caution">
    <text evidence="2">The sequence shown here is derived from an EMBL/GenBank/DDBJ whole genome shotgun (WGS) entry which is preliminary data.</text>
</comment>
<dbReference type="InParanoid" id="A0A151ZFH5"/>
<dbReference type="AlphaFoldDB" id="A0A151ZFH5"/>
<evidence type="ECO:0000313" key="2">
    <source>
        <dbReference type="EMBL" id="KYQ92620.1"/>
    </source>
</evidence>
<dbReference type="EMBL" id="LODT01000029">
    <property type="protein sequence ID" value="KYQ92620.1"/>
    <property type="molecule type" value="Genomic_DNA"/>
</dbReference>
<feature type="domain" description="BRCT" evidence="1">
    <location>
        <begin position="19"/>
        <end position="113"/>
    </location>
</feature>
<name>A0A151ZFH5_TIELA</name>
<evidence type="ECO:0000259" key="1">
    <source>
        <dbReference type="PROSITE" id="PS50172"/>
    </source>
</evidence>
<evidence type="ECO:0000313" key="3">
    <source>
        <dbReference type="Proteomes" id="UP000076078"/>
    </source>
</evidence>
<keyword evidence="3" id="KW-1185">Reference proteome</keyword>
<dbReference type="SMART" id="SM00292">
    <property type="entry name" value="BRCT"/>
    <property type="match status" value="1"/>
</dbReference>
<organism evidence="2 3">
    <name type="scientific">Tieghemostelium lacteum</name>
    <name type="common">Slime mold</name>
    <name type="synonym">Dictyostelium lacteum</name>
    <dbReference type="NCBI Taxonomy" id="361077"/>
    <lineage>
        <taxon>Eukaryota</taxon>
        <taxon>Amoebozoa</taxon>
        <taxon>Evosea</taxon>
        <taxon>Eumycetozoa</taxon>
        <taxon>Dictyostelia</taxon>
        <taxon>Dictyosteliales</taxon>
        <taxon>Raperosteliaceae</taxon>
        <taxon>Tieghemostelium</taxon>
    </lineage>
</organism>
<gene>
    <name evidence="2" type="ORF">DLAC_06616</name>
</gene>
<dbReference type="InterPro" id="IPR036420">
    <property type="entry name" value="BRCT_dom_sf"/>
</dbReference>